<dbReference type="InterPro" id="IPR051991">
    <property type="entry name" value="Mitoribosomal_protein_bL32"/>
</dbReference>
<dbReference type="PANTHER" id="PTHR21026">
    <property type="entry name" value="39S RIBOSOMAL PROTEIN L32, MITOCHONDRIAL"/>
    <property type="match status" value="1"/>
</dbReference>
<dbReference type="GO" id="GO:0003735">
    <property type="term" value="F:structural constituent of ribosome"/>
    <property type="evidence" value="ECO:0007669"/>
    <property type="project" value="InterPro"/>
</dbReference>
<protein>
    <recommendedName>
        <fullName evidence="7">Large ribosomal subunit protein bL32m</fullName>
    </recommendedName>
</protein>
<dbReference type="OrthoDB" id="2014905at2759"/>
<dbReference type="PANTHER" id="PTHR21026:SF2">
    <property type="entry name" value="LARGE RIBOSOMAL SUBUNIT PROTEIN BL32M"/>
    <property type="match status" value="1"/>
</dbReference>
<dbReference type="STRING" id="42249.A0A317SD35"/>
<evidence type="ECO:0000256" key="4">
    <source>
        <dbReference type="ARBA" id="ARBA00022980"/>
    </source>
</evidence>
<comment type="subcellular location">
    <subcellularLocation>
        <location evidence="1">Mitochondrion</location>
    </subcellularLocation>
</comment>
<dbReference type="NCBIfam" id="TIGR01031">
    <property type="entry name" value="rpmF_bact"/>
    <property type="match status" value="1"/>
</dbReference>
<evidence type="ECO:0000256" key="1">
    <source>
        <dbReference type="ARBA" id="ARBA00004173"/>
    </source>
</evidence>
<evidence type="ECO:0000256" key="7">
    <source>
        <dbReference type="ARBA" id="ARBA00039935"/>
    </source>
</evidence>
<organism evidence="8 9">
    <name type="scientific">Tuber magnatum</name>
    <name type="common">white Piedmont truffle</name>
    <dbReference type="NCBI Taxonomy" id="42249"/>
    <lineage>
        <taxon>Eukaryota</taxon>
        <taxon>Fungi</taxon>
        <taxon>Dikarya</taxon>
        <taxon>Ascomycota</taxon>
        <taxon>Pezizomycotina</taxon>
        <taxon>Pezizomycetes</taxon>
        <taxon>Pezizales</taxon>
        <taxon>Tuberaceae</taxon>
        <taxon>Tuber</taxon>
    </lineage>
</organism>
<reference evidence="8 9" key="1">
    <citation type="submission" date="2018-03" db="EMBL/GenBank/DDBJ databases">
        <title>Genomes of Pezizomycetes fungi and the evolution of truffles.</title>
        <authorList>
            <person name="Murat C."/>
            <person name="Payen T."/>
            <person name="Noel B."/>
            <person name="Kuo A."/>
            <person name="Martin F.M."/>
        </authorList>
    </citation>
    <scope>NUCLEOTIDE SEQUENCE [LARGE SCALE GENOMIC DNA]</scope>
    <source>
        <strain evidence="8">091103-1</strain>
    </source>
</reference>
<gene>
    <name evidence="8" type="ORF">C7212DRAFT_336194</name>
</gene>
<keyword evidence="3" id="KW-0809">Transit peptide</keyword>
<proteinExistence type="inferred from homology"/>
<dbReference type="GO" id="GO:0005762">
    <property type="term" value="C:mitochondrial large ribosomal subunit"/>
    <property type="evidence" value="ECO:0007669"/>
    <property type="project" value="TreeGrafter"/>
</dbReference>
<dbReference type="Proteomes" id="UP000246991">
    <property type="component" value="Unassembled WGS sequence"/>
</dbReference>
<dbReference type="GO" id="GO:0006412">
    <property type="term" value="P:translation"/>
    <property type="evidence" value="ECO:0007669"/>
    <property type="project" value="InterPro"/>
</dbReference>
<comment type="caution">
    <text evidence="8">The sequence shown here is derived from an EMBL/GenBank/DDBJ whole genome shotgun (WGS) entry which is preliminary data.</text>
</comment>
<comment type="similarity">
    <text evidence="2">Belongs to the bacterial ribosomal protein bL32 family.</text>
</comment>
<keyword evidence="6" id="KW-0687">Ribonucleoprotein</keyword>
<dbReference type="EMBL" id="PYWC01000106">
    <property type="protein sequence ID" value="PWW72439.1"/>
    <property type="molecule type" value="Genomic_DNA"/>
</dbReference>
<dbReference type="InterPro" id="IPR011332">
    <property type="entry name" value="Ribosomal_zn-bd"/>
</dbReference>
<evidence type="ECO:0000256" key="6">
    <source>
        <dbReference type="ARBA" id="ARBA00023274"/>
    </source>
</evidence>
<keyword evidence="4" id="KW-0689">Ribosomal protein</keyword>
<name>A0A317SD35_9PEZI</name>
<sequence>MATPLLSVTRLCLLHPTRSLLPILRLPTLAIPAAIHLNIPNLLPGIWESILRAVPKKKQSHSRKRMRQLAGKALLDITALVKCPACGKIKRSNMLCEPCVNDIKSMWKEEAVEEAATKEGRPTTSP</sequence>
<dbReference type="InterPro" id="IPR002677">
    <property type="entry name" value="Ribosomal_bL32"/>
</dbReference>
<evidence type="ECO:0000256" key="3">
    <source>
        <dbReference type="ARBA" id="ARBA00022946"/>
    </source>
</evidence>
<accession>A0A317SD35</accession>
<evidence type="ECO:0000313" key="9">
    <source>
        <dbReference type="Proteomes" id="UP000246991"/>
    </source>
</evidence>
<evidence type="ECO:0000256" key="2">
    <source>
        <dbReference type="ARBA" id="ARBA00008560"/>
    </source>
</evidence>
<evidence type="ECO:0000313" key="8">
    <source>
        <dbReference type="EMBL" id="PWW72439.1"/>
    </source>
</evidence>
<dbReference type="SUPFAM" id="SSF57829">
    <property type="entry name" value="Zn-binding ribosomal proteins"/>
    <property type="match status" value="1"/>
</dbReference>
<keyword evidence="9" id="KW-1185">Reference proteome</keyword>
<evidence type="ECO:0000256" key="5">
    <source>
        <dbReference type="ARBA" id="ARBA00023128"/>
    </source>
</evidence>
<keyword evidence="5" id="KW-0496">Mitochondrion</keyword>
<dbReference type="AlphaFoldDB" id="A0A317SD35"/>
<dbReference type="Pfam" id="PF01783">
    <property type="entry name" value="Ribosomal_L32p"/>
    <property type="match status" value="1"/>
</dbReference>